<evidence type="ECO:0000256" key="6">
    <source>
        <dbReference type="ARBA" id="ARBA00038046"/>
    </source>
</evidence>
<keyword evidence="9" id="KW-0131">Cell cycle</keyword>
<dbReference type="PANTHER" id="PTHR45951:SF7">
    <property type="entry name" value="SSD DOMAIN-CONTAINING PROTEIN"/>
    <property type="match status" value="1"/>
</dbReference>
<feature type="transmembrane region" description="Helical" evidence="7">
    <location>
        <begin position="637"/>
        <end position="655"/>
    </location>
</feature>
<feature type="domain" description="SSD" evidence="8">
    <location>
        <begin position="446"/>
        <end position="544"/>
    </location>
</feature>
<dbReference type="InterPro" id="IPR052081">
    <property type="entry name" value="Dispatched_Hh_regulator"/>
</dbReference>
<feature type="transmembrane region" description="Helical" evidence="7">
    <location>
        <begin position="1010"/>
        <end position="1034"/>
    </location>
</feature>
<feature type="transmembrane region" description="Helical" evidence="7">
    <location>
        <begin position="493"/>
        <end position="513"/>
    </location>
</feature>
<dbReference type="Pfam" id="PF02460">
    <property type="entry name" value="Patched"/>
    <property type="match status" value="1"/>
</dbReference>
<dbReference type="Gene3D" id="1.20.1640.10">
    <property type="entry name" value="Multidrug efflux transporter AcrB transmembrane domain"/>
    <property type="match status" value="2"/>
</dbReference>
<keyword evidence="2 7" id="KW-0812">Transmembrane</keyword>
<dbReference type="EMBL" id="CCKQ01002693">
    <property type="protein sequence ID" value="CDW73800.1"/>
    <property type="molecule type" value="Genomic_DNA"/>
</dbReference>
<dbReference type="SUPFAM" id="SSF82866">
    <property type="entry name" value="Multidrug efflux transporter AcrB transmembrane domain"/>
    <property type="match status" value="2"/>
</dbReference>
<gene>
    <name evidence="9" type="primary">Contig9975.g10661</name>
    <name evidence="9" type="ORF">STYLEM_2788</name>
</gene>
<feature type="transmembrane region" description="Helical" evidence="7">
    <location>
        <begin position="943"/>
        <end position="960"/>
    </location>
</feature>
<keyword evidence="9" id="KW-0132">Cell division</keyword>
<proteinExistence type="inferred from homology"/>
<feature type="transmembrane region" description="Helical" evidence="7">
    <location>
        <begin position="519"/>
        <end position="545"/>
    </location>
</feature>
<evidence type="ECO:0000256" key="2">
    <source>
        <dbReference type="ARBA" id="ARBA00022692"/>
    </source>
</evidence>
<keyword evidence="5" id="KW-0325">Glycoprotein</keyword>
<dbReference type="InParanoid" id="A0A077ZV88"/>
<evidence type="ECO:0000256" key="3">
    <source>
        <dbReference type="ARBA" id="ARBA00022989"/>
    </source>
</evidence>
<protein>
    <submittedName>
        <fullName evidence="9">Resistance-nodulation-cell division superfamily</fullName>
    </submittedName>
</protein>
<dbReference type="GO" id="GO:0051301">
    <property type="term" value="P:cell division"/>
    <property type="evidence" value="ECO:0007669"/>
    <property type="project" value="UniProtKB-KW"/>
</dbReference>
<keyword evidence="10" id="KW-1185">Reference proteome</keyword>
<dbReference type="Proteomes" id="UP000039865">
    <property type="component" value="Unassembled WGS sequence"/>
</dbReference>
<feature type="transmembrane region" description="Helical" evidence="7">
    <location>
        <begin position="883"/>
        <end position="902"/>
    </location>
</feature>
<dbReference type="GO" id="GO:0016020">
    <property type="term" value="C:membrane"/>
    <property type="evidence" value="ECO:0007669"/>
    <property type="project" value="UniProtKB-SubCell"/>
</dbReference>
<dbReference type="GO" id="GO:0022857">
    <property type="term" value="F:transmembrane transporter activity"/>
    <property type="evidence" value="ECO:0007669"/>
    <property type="project" value="TreeGrafter"/>
</dbReference>
<evidence type="ECO:0000313" key="10">
    <source>
        <dbReference type="Proteomes" id="UP000039865"/>
    </source>
</evidence>
<evidence type="ECO:0000259" key="8">
    <source>
        <dbReference type="PROSITE" id="PS50156"/>
    </source>
</evidence>
<dbReference type="InterPro" id="IPR003392">
    <property type="entry name" value="PTHD_SSD"/>
</dbReference>
<accession>A0A077ZV88</accession>
<dbReference type="OMA" id="WVWITRQ"/>
<dbReference type="AlphaFoldDB" id="A0A077ZV88"/>
<reference evidence="9 10" key="1">
    <citation type="submission" date="2014-06" db="EMBL/GenBank/DDBJ databases">
        <authorList>
            <person name="Swart Estienne"/>
        </authorList>
    </citation>
    <scope>NUCLEOTIDE SEQUENCE [LARGE SCALE GENOMIC DNA]</scope>
    <source>
        <strain evidence="9 10">130c</strain>
    </source>
</reference>
<comment type="similarity">
    <text evidence="6">Belongs to the dispatched family.</text>
</comment>
<keyword evidence="3 7" id="KW-1133">Transmembrane helix</keyword>
<name>A0A077ZV88_STYLE</name>
<feature type="domain" description="SSD" evidence="8">
    <location>
        <begin position="907"/>
        <end position="1033"/>
    </location>
</feature>
<dbReference type="PANTHER" id="PTHR45951">
    <property type="entry name" value="PROTEIN DISPATCHED-RELATED"/>
    <property type="match status" value="1"/>
</dbReference>
<organism evidence="9 10">
    <name type="scientific">Stylonychia lemnae</name>
    <name type="common">Ciliate</name>
    <dbReference type="NCBI Taxonomy" id="5949"/>
    <lineage>
        <taxon>Eukaryota</taxon>
        <taxon>Sar</taxon>
        <taxon>Alveolata</taxon>
        <taxon>Ciliophora</taxon>
        <taxon>Intramacronucleata</taxon>
        <taxon>Spirotrichea</taxon>
        <taxon>Stichotrichia</taxon>
        <taxon>Sporadotrichida</taxon>
        <taxon>Oxytrichidae</taxon>
        <taxon>Stylonychinae</taxon>
        <taxon>Stylonychia</taxon>
    </lineage>
</organism>
<evidence type="ECO:0000256" key="7">
    <source>
        <dbReference type="SAM" id="Phobius"/>
    </source>
</evidence>
<evidence type="ECO:0000256" key="1">
    <source>
        <dbReference type="ARBA" id="ARBA00004141"/>
    </source>
</evidence>
<sequence length="1085" mass="124846">MFQNSLKHSKSTGDIRNQKLVSNQSDPIYEIIDNRLKSQNGDIQKNCLLQLEDQKVNHSQLANKHFRVLSSQIFQSLFDDIFDDDQEPIDQVESGDYPRVVEATNQDYQNPEFQDIQLEPSLINESRLFIALSLQIVCVILTVKYNLLDTINMEQRDFFISSDIRTKIYDTEQAIEKEVYKNITSVYDQYLSVQQQLKEGQSMPTILEDLENKQGYDLSQFKRILSDSLGDSVSVKDKSIVSSKYSVQVFYKCKTDCQTVFTPKNILKSLEFEEKLSSSNEWNKVCYNADSNSQICPDSSLKSIFAGNSYIKQNLTQEKINAYLQIKSQDLNWLRTNRDIMQKDFSGNSTQSIIFSSIFYAGEPNSNLPFINKEDIREAHSNMLAFGEYAFNIARNYQTDDLEVIAISLEIGQQKLLDKIKADMKLCFICFAVIWLYVALNLKSLFLSTVVMINIGIGADNSFLYHETWIKSKKLSTDISKRVAITFQKGSKAIIATSITNLVAFIGTCTSSIMPISGFGIFSIIVVPFCYFMIIFVLPSQYVLYEKHIKQISPLSWLRRKLFRISSKQLENNTIIKTQELETNLQAFDLEDFEEEKSNQFEINKEKLTESQKELSFKKINEDEGRISLESIYRGRFLIISLTSVIIGLSIWRASMIQSISYNEKFLSGKDLLQKALDYRNNLLYSNQKIQIYFNFGINKELIKNDKVSKWDTRYQGELKYNYDFDISNEKSQLALYNFCLNLRNSRYALIDQITGKPDLSCFILDFHNYLMKKELQFPVAKNNFMKSLLKWLISDPLAQNHLKNLEIGIDQKLSKINYVKVRITSMGGTNDNYDKKYPIYQDWQGVADQFNLNSPIQVKGVFQSAYDNWAWIITEKAFFQNAFQGLLISLAFAFVVIIVATQNIIVTLLAVITISCVLSSVIGMIQLIGWKIGISESLAMDFFVGFSVDYIVHVAMAYSECREITTRRDKMNHAFSNIGLAVFSGAITTIISAIFLLFTSIFVLKKFGLLIIITILLSIFYSLTFLPACLYIIGPEKDQGDMKILIKRLYRYLLYKVIRKIPKQSNNKEMYNASDLEEIKVNTN</sequence>
<dbReference type="InterPro" id="IPR000731">
    <property type="entry name" value="SSD"/>
</dbReference>
<dbReference type="PROSITE" id="PS50156">
    <property type="entry name" value="SSD"/>
    <property type="match status" value="2"/>
</dbReference>
<dbReference type="OrthoDB" id="414622at2759"/>
<evidence type="ECO:0000256" key="4">
    <source>
        <dbReference type="ARBA" id="ARBA00023136"/>
    </source>
</evidence>
<dbReference type="InterPro" id="IPR004869">
    <property type="entry name" value="MMPL_dom"/>
</dbReference>
<evidence type="ECO:0000256" key="5">
    <source>
        <dbReference type="ARBA" id="ARBA00023180"/>
    </source>
</evidence>
<dbReference type="Pfam" id="PF03176">
    <property type="entry name" value="MMPL"/>
    <property type="match status" value="1"/>
</dbReference>
<evidence type="ECO:0000313" key="9">
    <source>
        <dbReference type="EMBL" id="CDW73800.1"/>
    </source>
</evidence>
<keyword evidence="4 7" id="KW-0472">Membrane</keyword>
<comment type="subcellular location">
    <subcellularLocation>
        <location evidence="1">Membrane</location>
        <topology evidence="1">Multi-pass membrane protein</topology>
    </subcellularLocation>
</comment>
<feature type="transmembrane region" description="Helical" evidence="7">
    <location>
        <begin position="981"/>
        <end position="1004"/>
    </location>
</feature>
<feature type="transmembrane region" description="Helical" evidence="7">
    <location>
        <begin position="909"/>
        <end position="931"/>
    </location>
</feature>